<comment type="caution">
    <text evidence="12">The sequence shown here is derived from an EMBL/GenBank/DDBJ whole genome shotgun (WGS) entry which is preliminary data.</text>
</comment>
<keyword evidence="5 10" id="KW-0812">Transmembrane</keyword>
<gene>
    <name evidence="12" type="ORF">PRCB_17685</name>
</gene>
<feature type="transmembrane region" description="Helical" evidence="10">
    <location>
        <begin position="220"/>
        <end position="237"/>
    </location>
</feature>
<dbReference type="STRING" id="1076549.HA45_12835"/>
<dbReference type="Gene3D" id="3.20.20.450">
    <property type="entry name" value="EAL domain"/>
    <property type="match status" value="1"/>
</dbReference>
<dbReference type="EC" id="3.1.4.52" evidence="2"/>
<name>A0A2M9W986_9GAMM</name>
<proteinExistence type="predicted"/>
<keyword evidence="3" id="KW-1003">Cell membrane</keyword>
<evidence type="ECO:0000256" key="6">
    <source>
        <dbReference type="ARBA" id="ARBA00022801"/>
    </source>
</evidence>
<dbReference type="GO" id="GO:0005886">
    <property type="term" value="C:plasma membrane"/>
    <property type="evidence" value="ECO:0007669"/>
    <property type="project" value="UniProtKB-SubCell"/>
</dbReference>
<feature type="transmembrane region" description="Helical" evidence="10">
    <location>
        <begin position="142"/>
        <end position="164"/>
    </location>
</feature>
<comment type="subcellular location">
    <subcellularLocation>
        <location evidence="1">Cell membrane</location>
        <topology evidence="1">Multi-pass membrane protein</topology>
    </subcellularLocation>
</comment>
<dbReference type="SMART" id="SM00052">
    <property type="entry name" value="EAL"/>
    <property type="match status" value="1"/>
</dbReference>
<dbReference type="InterPro" id="IPR024744">
    <property type="entry name" value="CSS-motif_dom"/>
</dbReference>
<dbReference type="InterPro" id="IPR035919">
    <property type="entry name" value="EAL_sf"/>
</dbReference>
<keyword evidence="4" id="KW-0973">c-di-GMP</keyword>
<evidence type="ECO:0000259" key="11">
    <source>
        <dbReference type="PROSITE" id="PS50883"/>
    </source>
</evidence>
<dbReference type="Proteomes" id="UP000232062">
    <property type="component" value="Unassembled WGS sequence"/>
</dbReference>
<evidence type="ECO:0000313" key="12">
    <source>
        <dbReference type="EMBL" id="PJZ04107.1"/>
    </source>
</evidence>
<keyword evidence="7 10" id="KW-1133">Transmembrane helix</keyword>
<dbReference type="PANTHER" id="PTHR33121">
    <property type="entry name" value="CYCLIC DI-GMP PHOSPHODIESTERASE PDEF"/>
    <property type="match status" value="1"/>
</dbReference>
<dbReference type="GO" id="GO:0071111">
    <property type="term" value="F:cyclic-guanylate-specific phosphodiesterase activity"/>
    <property type="evidence" value="ECO:0007669"/>
    <property type="project" value="UniProtKB-EC"/>
</dbReference>
<evidence type="ECO:0000256" key="9">
    <source>
        <dbReference type="ARBA" id="ARBA00034290"/>
    </source>
</evidence>
<protein>
    <recommendedName>
        <fullName evidence="2">cyclic-guanylate-specific phosphodiesterase</fullName>
        <ecNumber evidence="2">3.1.4.52</ecNumber>
    </recommendedName>
</protein>
<dbReference type="OrthoDB" id="675397at2"/>
<feature type="transmembrane region" description="Helical" evidence="10">
    <location>
        <begin position="17"/>
        <end position="40"/>
    </location>
</feature>
<evidence type="ECO:0000256" key="10">
    <source>
        <dbReference type="SAM" id="Phobius"/>
    </source>
</evidence>
<dbReference type="InterPro" id="IPR001633">
    <property type="entry name" value="EAL_dom"/>
</dbReference>
<evidence type="ECO:0000256" key="2">
    <source>
        <dbReference type="ARBA" id="ARBA00012282"/>
    </source>
</evidence>
<evidence type="ECO:0000256" key="1">
    <source>
        <dbReference type="ARBA" id="ARBA00004651"/>
    </source>
</evidence>
<feature type="domain" description="EAL" evidence="11">
    <location>
        <begin position="243"/>
        <end position="494"/>
    </location>
</feature>
<evidence type="ECO:0000256" key="5">
    <source>
        <dbReference type="ARBA" id="ARBA00022692"/>
    </source>
</evidence>
<evidence type="ECO:0000256" key="4">
    <source>
        <dbReference type="ARBA" id="ARBA00022636"/>
    </source>
</evidence>
<dbReference type="PROSITE" id="PS50883">
    <property type="entry name" value="EAL"/>
    <property type="match status" value="1"/>
</dbReference>
<reference evidence="12 13" key="1">
    <citation type="submission" date="2017-11" db="EMBL/GenBank/DDBJ databases">
        <title>The genome sequence of Pantoea rodasii DSM 26611.</title>
        <authorList>
            <person name="Gao J."/>
            <person name="Mao X."/>
            <person name="Sun J."/>
        </authorList>
    </citation>
    <scope>NUCLEOTIDE SEQUENCE [LARGE SCALE GENOMIC DNA]</scope>
    <source>
        <strain evidence="12 13">DSM 26611</strain>
    </source>
</reference>
<dbReference type="AlphaFoldDB" id="A0A2M9W986"/>
<evidence type="ECO:0000256" key="3">
    <source>
        <dbReference type="ARBA" id="ARBA00022475"/>
    </source>
</evidence>
<dbReference type="PANTHER" id="PTHR33121:SF70">
    <property type="entry name" value="SIGNALING PROTEIN YKOW"/>
    <property type="match status" value="1"/>
</dbReference>
<dbReference type="InterPro" id="IPR050706">
    <property type="entry name" value="Cyclic-di-GMP_PDE-like"/>
</dbReference>
<evidence type="ECO:0000256" key="8">
    <source>
        <dbReference type="ARBA" id="ARBA00023136"/>
    </source>
</evidence>
<dbReference type="SUPFAM" id="SSF141868">
    <property type="entry name" value="EAL domain-like"/>
    <property type="match status" value="1"/>
</dbReference>
<dbReference type="EMBL" id="PIQI01000025">
    <property type="protein sequence ID" value="PJZ04107.1"/>
    <property type="molecule type" value="Genomic_DNA"/>
</dbReference>
<dbReference type="RefSeq" id="WP_100702927.1">
    <property type="nucleotide sequence ID" value="NZ_PIQI01000025.1"/>
</dbReference>
<evidence type="ECO:0000256" key="7">
    <source>
        <dbReference type="ARBA" id="ARBA00022989"/>
    </source>
</evidence>
<keyword evidence="13" id="KW-1185">Reference proteome</keyword>
<dbReference type="CDD" id="cd01948">
    <property type="entry name" value="EAL"/>
    <property type="match status" value="1"/>
</dbReference>
<dbReference type="Pfam" id="PF12792">
    <property type="entry name" value="CSS-motif"/>
    <property type="match status" value="1"/>
</dbReference>
<keyword evidence="8 10" id="KW-0472">Membrane</keyword>
<dbReference type="Pfam" id="PF00563">
    <property type="entry name" value="EAL"/>
    <property type="match status" value="1"/>
</dbReference>
<comment type="catalytic activity">
    <reaction evidence="9">
        <text>3',3'-c-di-GMP + H2O = 5'-phosphoguanylyl(3'-&gt;5')guanosine + H(+)</text>
        <dbReference type="Rhea" id="RHEA:24902"/>
        <dbReference type="ChEBI" id="CHEBI:15377"/>
        <dbReference type="ChEBI" id="CHEBI:15378"/>
        <dbReference type="ChEBI" id="CHEBI:58754"/>
        <dbReference type="ChEBI" id="CHEBI:58805"/>
        <dbReference type="EC" id="3.1.4.52"/>
    </reaction>
</comment>
<organism evidence="12 13">
    <name type="scientific">Pantoea rodasii</name>
    <dbReference type="NCBI Taxonomy" id="1076549"/>
    <lineage>
        <taxon>Bacteria</taxon>
        <taxon>Pseudomonadati</taxon>
        <taxon>Pseudomonadota</taxon>
        <taxon>Gammaproteobacteria</taxon>
        <taxon>Enterobacterales</taxon>
        <taxon>Erwiniaceae</taxon>
        <taxon>Pantoea</taxon>
    </lineage>
</organism>
<evidence type="ECO:0000313" key="13">
    <source>
        <dbReference type="Proteomes" id="UP000232062"/>
    </source>
</evidence>
<sequence>MNSDNEFLTIIRTYARVFTAILTTLVLFCAGVMTVLSYAINADTEERELKNQRASDYVSSLYREAETASRSLDPLAGQLCTDKTLRRLRHIVAVNPHIRSINVYSRNSTGCSSLEGSLPLRPISYSESRVPFYTTMKQEDGYIFYMVYFSSPSYLTGVAINGFFVRDALRYISPDAAFYPLQDFMELSPQGYVWENTHYPFVLVSSESINIQKLILKSRAVIFFILAVSLLVGWLTYVSTGLINTPRFVLRYYLHKKSFYPVYQPVISTRDNKVAGVEILMRCVSKTGHGTPPALFIPLAEQSGMIKDLTSQLLKKVRDDFTYFSDRGLYLAVNITSDIMECPHAFNELLKFTEHARKNNLEVLAEITERQSFSLTVQLSEKLALLREAGVRIAIDDFGTGYSNLSSITQLNPDYLKIDKDFTGYSMAGGVREALLESVLHISATTAIPVIAEGIETPAQLNYMRDRGVWMFQGYLFSPPSDARRISKYICQFPHTV</sequence>
<keyword evidence="6" id="KW-0378">Hydrolase</keyword>
<accession>A0A2M9W986</accession>